<evidence type="ECO:0000256" key="1">
    <source>
        <dbReference type="ARBA" id="ARBA00000695"/>
    </source>
</evidence>
<keyword evidence="6 14" id="KW-0964">Secreted</keyword>
<keyword evidence="9 14" id="KW-0456">Lyase</keyword>
<evidence type="ECO:0000256" key="14">
    <source>
        <dbReference type="RuleBase" id="RU367009"/>
    </source>
</evidence>
<feature type="chain" id="PRO_5040558013" description="Pectate lyase" evidence="14">
    <location>
        <begin position="18"/>
        <end position="247"/>
    </location>
</feature>
<dbReference type="GO" id="GO:0045490">
    <property type="term" value="P:pectin catabolic process"/>
    <property type="evidence" value="ECO:0007669"/>
    <property type="project" value="TreeGrafter"/>
</dbReference>
<sequence length="247" mass="26202">MVQKSLFFSLLTSTAFGALTKRYTFPLPESQGSETFSEPYEVAAGETFDGGMKTYGRGVECTGQVEGGEDDTVFIVQEGGTLKNAIIGTDQIEGVYCLGSCTIENVWWEKVCEDALSLKEGDGTYTISGGGAQGAEDKVIQHNTGGEVIIDGFEVYDFGKLYRSCGTCGDIQRKVSVSNVVAVSGSQLVGINENFGDTATIDSSVCATDVNDICATYNGTDGDEEPEEVSTGPSDYCIYTEPIAECA</sequence>
<keyword evidence="8 14" id="KW-0106">Calcium</keyword>
<dbReference type="GO" id="GO:0030570">
    <property type="term" value="F:pectate lyase activity"/>
    <property type="evidence" value="ECO:0007669"/>
    <property type="project" value="UniProtKB-UniRule"/>
</dbReference>
<dbReference type="PANTHER" id="PTHR33407:SF11">
    <property type="entry name" value="PECTATE LYASE H-RELATED"/>
    <property type="match status" value="1"/>
</dbReference>
<gene>
    <name evidence="15" type="ORF">ATEIFO6365_0008006300</name>
</gene>
<dbReference type="PANTHER" id="PTHR33407">
    <property type="entry name" value="PECTATE LYASE F-RELATED"/>
    <property type="match status" value="1"/>
</dbReference>
<comment type="caution">
    <text evidence="15">The sequence shown here is derived from an EMBL/GenBank/DDBJ whole genome shotgun (WGS) entry which is preliminary data.</text>
</comment>
<evidence type="ECO:0000313" key="15">
    <source>
        <dbReference type="EMBL" id="GFF18122.1"/>
    </source>
</evidence>
<comment type="catalytic activity">
    <reaction evidence="1 14">
        <text>Eliminative cleavage of (1-&gt;4)-alpha-D-galacturonan to give oligosaccharides with 4-deoxy-alpha-D-galact-4-enuronosyl groups at their non-reducing ends.</text>
        <dbReference type="EC" id="4.2.2.2"/>
    </reaction>
</comment>
<comment type="similarity">
    <text evidence="4 14">Belongs to the polysaccharide lyase 3 family.</text>
</comment>
<dbReference type="Pfam" id="PF03211">
    <property type="entry name" value="Pectate_lyase"/>
    <property type="match status" value="1"/>
</dbReference>
<keyword evidence="7 14" id="KW-0732">Signal</keyword>
<evidence type="ECO:0000313" key="16">
    <source>
        <dbReference type="Proteomes" id="UP000452235"/>
    </source>
</evidence>
<dbReference type="VEuPathDB" id="FungiDB:ATEG_06314"/>
<dbReference type="InterPro" id="IPR011050">
    <property type="entry name" value="Pectin_lyase_fold/virulence"/>
</dbReference>
<dbReference type="InterPro" id="IPR004898">
    <property type="entry name" value="Pectate_lyase_PlyH/PlyE-like"/>
</dbReference>
<dbReference type="SUPFAM" id="SSF51126">
    <property type="entry name" value="Pectin lyase-like"/>
    <property type="match status" value="1"/>
</dbReference>
<evidence type="ECO:0000256" key="4">
    <source>
        <dbReference type="ARBA" id="ARBA00006463"/>
    </source>
</evidence>
<feature type="signal peptide" evidence="14">
    <location>
        <begin position="1"/>
        <end position="17"/>
    </location>
</feature>
<dbReference type="GO" id="GO:0005576">
    <property type="term" value="C:extracellular region"/>
    <property type="evidence" value="ECO:0007669"/>
    <property type="project" value="UniProtKB-SubCell"/>
</dbReference>
<evidence type="ECO:0000256" key="5">
    <source>
        <dbReference type="ARBA" id="ARBA00012272"/>
    </source>
</evidence>
<evidence type="ECO:0000256" key="6">
    <source>
        <dbReference type="ARBA" id="ARBA00022525"/>
    </source>
</evidence>
<keyword evidence="10" id="KW-0119">Carbohydrate metabolism</keyword>
<organism evidence="15 16">
    <name type="scientific">Aspergillus terreus</name>
    <dbReference type="NCBI Taxonomy" id="33178"/>
    <lineage>
        <taxon>Eukaryota</taxon>
        <taxon>Fungi</taxon>
        <taxon>Dikarya</taxon>
        <taxon>Ascomycota</taxon>
        <taxon>Pezizomycotina</taxon>
        <taxon>Eurotiomycetes</taxon>
        <taxon>Eurotiomycetidae</taxon>
        <taxon>Eurotiales</taxon>
        <taxon>Aspergillaceae</taxon>
        <taxon>Aspergillus</taxon>
        <taxon>Aspergillus subgen. Circumdati</taxon>
    </lineage>
</organism>
<comment type="subcellular location">
    <subcellularLocation>
        <location evidence="3 14">Secreted</location>
    </subcellularLocation>
</comment>
<dbReference type="EC" id="4.2.2.2" evidence="5 14"/>
<comment type="function">
    <text evidence="13 14">Pectinolytic enzyme consist of four classes of enzymes: pectin lyase, polygalacturonase, pectin methylesterase and rhamnogalacturonase. Among pectinolytic enzymes, pectin lyase is the most important in depolymerization of pectin, since it cleaves internal glycosidic bonds of highly methylated pectins. Favors pectate, the anion, over pectin, the methyl ester.</text>
</comment>
<dbReference type="GO" id="GO:0071555">
    <property type="term" value="P:cell wall organization"/>
    <property type="evidence" value="ECO:0007669"/>
    <property type="project" value="UniProtKB-KW"/>
</dbReference>
<dbReference type="OrthoDB" id="441042at2759"/>
<dbReference type="EMBL" id="BLJY01000008">
    <property type="protein sequence ID" value="GFF18122.1"/>
    <property type="molecule type" value="Genomic_DNA"/>
</dbReference>
<dbReference type="AlphaFoldDB" id="A0A5M3Z5K2"/>
<keyword evidence="11" id="KW-0961">Cell wall biogenesis/degradation</keyword>
<proteinExistence type="inferred from homology"/>
<evidence type="ECO:0000256" key="3">
    <source>
        <dbReference type="ARBA" id="ARBA00004613"/>
    </source>
</evidence>
<accession>A0A5M3Z5K2</accession>
<keyword evidence="16" id="KW-1185">Reference proteome</keyword>
<protein>
    <recommendedName>
        <fullName evidence="5 14">Pectate lyase</fullName>
        <ecNumber evidence="5 14">4.2.2.2</ecNumber>
    </recommendedName>
</protein>
<evidence type="ECO:0000256" key="2">
    <source>
        <dbReference type="ARBA" id="ARBA00001913"/>
    </source>
</evidence>
<name>A0A5M3Z5K2_ASPTE</name>
<evidence type="ECO:0000256" key="12">
    <source>
        <dbReference type="ARBA" id="ARBA00023326"/>
    </source>
</evidence>
<dbReference type="Proteomes" id="UP000452235">
    <property type="component" value="Unassembled WGS sequence"/>
</dbReference>
<keyword evidence="12" id="KW-0624">Polysaccharide degradation</keyword>
<evidence type="ECO:0000256" key="9">
    <source>
        <dbReference type="ARBA" id="ARBA00023239"/>
    </source>
</evidence>
<evidence type="ECO:0000256" key="10">
    <source>
        <dbReference type="ARBA" id="ARBA00023277"/>
    </source>
</evidence>
<reference evidence="15 16" key="1">
    <citation type="submission" date="2020-01" db="EMBL/GenBank/DDBJ databases">
        <title>Aspergillus terreus IFO 6365 whole genome shotgun sequence.</title>
        <authorList>
            <person name="Kanamasa S."/>
            <person name="Takahashi H."/>
        </authorList>
    </citation>
    <scope>NUCLEOTIDE SEQUENCE [LARGE SCALE GENOMIC DNA]</scope>
    <source>
        <strain evidence="15 16">IFO 6365</strain>
    </source>
</reference>
<evidence type="ECO:0000256" key="13">
    <source>
        <dbReference type="ARBA" id="ARBA00025679"/>
    </source>
</evidence>
<dbReference type="Gene3D" id="2.160.20.10">
    <property type="entry name" value="Single-stranded right-handed beta-helix, Pectin lyase-like"/>
    <property type="match status" value="1"/>
</dbReference>
<evidence type="ECO:0000256" key="11">
    <source>
        <dbReference type="ARBA" id="ARBA00023316"/>
    </source>
</evidence>
<evidence type="ECO:0000256" key="7">
    <source>
        <dbReference type="ARBA" id="ARBA00022729"/>
    </source>
</evidence>
<evidence type="ECO:0000256" key="8">
    <source>
        <dbReference type="ARBA" id="ARBA00022837"/>
    </source>
</evidence>
<dbReference type="InterPro" id="IPR012334">
    <property type="entry name" value="Pectin_lyas_fold"/>
</dbReference>
<comment type="cofactor">
    <cofactor evidence="2 14">
        <name>Ca(2+)</name>
        <dbReference type="ChEBI" id="CHEBI:29108"/>
    </cofactor>
</comment>